<feature type="compositionally biased region" description="Polar residues" evidence="1">
    <location>
        <begin position="1"/>
        <end position="22"/>
    </location>
</feature>
<dbReference type="AlphaFoldDB" id="A0A134B4T1"/>
<gene>
    <name evidence="2" type="ORF">HMPREF3185_01556</name>
</gene>
<evidence type="ECO:0000313" key="2">
    <source>
        <dbReference type="EMBL" id="KXB74951.1"/>
    </source>
</evidence>
<feature type="compositionally biased region" description="Basic residues" evidence="1">
    <location>
        <begin position="45"/>
        <end position="58"/>
    </location>
</feature>
<evidence type="ECO:0000313" key="3">
    <source>
        <dbReference type="Proteomes" id="UP000070224"/>
    </source>
</evidence>
<dbReference type="PATRIC" id="fig|322095.3.peg.1532"/>
<keyword evidence="3" id="KW-1185">Reference proteome</keyword>
<reference evidence="3" key="1">
    <citation type="submission" date="2016-01" db="EMBL/GenBank/DDBJ databases">
        <authorList>
            <person name="Mitreva M."/>
            <person name="Pepin K.H."/>
            <person name="Mihindukulasuriya K.A."/>
            <person name="Fulton R."/>
            <person name="Fronick C."/>
            <person name="O'Laughlin M."/>
            <person name="Miner T."/>
            <person name="Herter B."/>
            <person name="Rosa B.A."/>
            <person name="Cordes M."/>
            <person name="Tomlinson C."/>
            <person name="Wollam A."/>
            <person name="Palsikar V.B."/>
            <person name="Mardis E.R."/>
            <person name="Wilson R.K."/>
        </authorList>
    </citation>
    <scope>NUCLEOTIDE SEQUENCE [LARGE SCALE GENOMIC DNA]</scope>
    <source>
        <strain evidence="3">KA00683</strain>
    </source>
</reference>
<dbReference type="EMBL" id="LSDK01000106">
    <property type="protein sequence ID" value="KXB74951.1"/>
    <property type="molecule type" value="Genomic_DNA"/>
</dbReference>
<proteinExistence type="predicted"/>
<sequence>MRCLSTLNRVQDSQRQSQTTIASHHAPTEQSVPPYIQAPLSPTPKTKRSPRPQTSRRL</sequence>
<accession>A0A134B4T1</accession>
<feature type="region of interest" description="Disordered" evidence="1">
    <location>
        <begin position="1"/>
        <end position="58"/>
    </location>
</feature>
<organism evidence="2 3">
    <name type="scientific">Porphyromonas somerae</name>
    <dbReference type="NCBI Taxonomy" id="322095"/>
    <lineage>
        <taxon>Bacteria</taxon>
        <taxon>Pseudomonadati</taxon>
        <taxon>Bacteroidota</taxon>
        <taxon>Bacteroidia</taxon>
        <taxon>Bacteroidales</taxon>
        <taxon>Porphyromonadaceae</taxon>
        <taxon>Porphyromonas</taxon>
    </lineage>
</organism>
<protein>
    <submittedName>
        <fullName evidence="2">Uncharacterized protein</fullName>
    </submittedName>
</protein>
<comment type="caution">
    <text evidence="2">The sequence shown here is derived from an EMBL/GenBank/DDBJ whole genome shotgun (WGS) entry which is preliminary data.</text>
</comment>
<dbReference type="Proteomes" id="UP000070224">
    <property type="component" value="Unassembled WGS sequence"/>
</dbReference>
<evidence type="ECO:0000256" key="1">
    <source>
        <dbReference type="SAM" id="MobiDB-lite"/>
    </source>
</evidence>
<name>A0A134B4T1_9PORP</name>